<evidence type="ECO:0000313" key="6">
    <source>
        <dbReference type="Proteomes" id="UP000220927"/>
    </source>
</evidence>
<accession>A0AAE5WV59</accession>
<geneLocation type="plasmid" evidence="6">
    <name>prapfh23d</name>
</geneLocation>
<keyword evidence="5" id="KW-0614">Plasmid</keyword>
<keyword evidence="2" id="KW-0963">Cytoplasm</keyword>
<dbReference type="Pfam" id="PF00313">
    <property type="entry name" value="CSD"/>
    <property type="match status" value="1"/>
</dbReference>
<dbReference type="PROSITE" id="PS51857">
    <property type="entry name" value="CSD_2"/>
    <property type="match status" value="1"/>
</dbReference>
<dbReference type="AlphaFoldDB" id="A0AAE5WV59"/>
<dbReference type="PRINTS" id="PR00050">
    <property type="entry name" value="COLDSHOCK"/>
</dbReference>
<dbReference type="Gene3D" id="2.40.50.140">
    <property type="entry name" value="Nucleic acid-binding proteins"/>
    <property type="match status" value="1"/>
</dbReference>
<dbReference type="KEGG" id="rad:CO657_36050"/>
<reference evidence="5 6" key="1">
    <citation type="submission" date="2019-01" db="EMBL/GenBank/DDBJ databases">
        <title>Genomic insights into the origins and evolution of symbiotic genes in the Phaseolus vulgaris microsymbionts.</title>
        <authorList>
            <person name="Tong W."/>
        </authorList>
    </citation>
    <scope>NUCLEOTIDE SEQUENCE [LARGE SCALE GENOMIC DNA]</scope>
    <source>
        <strain evidence="5 6">FH23</strain>
        <plasmid evidence="6">prapfh23d</plasmid>
    </source>
</reference>
<dbReference type="InterPro" id="IPR050181">
    <property type="entry name" value="Cold_shock_domain"/>
</dbReference>
<dbReference type="InterPro" id="IPR012156">
    <property type="entry name" value="Cold_shock_CspA"/>
</dbReference>
<keyword evidence="6" id="KW-1185">Reference proteome</keyword>
<dbReference type="SUPFAM" id="SSF50249">
    <property type="entry name" value="Nucleic acid-binding proteins"/>
    <property type="match status" value="1"/>
</dbReference>
<evidence type="ECO:0000256" key="1">
    <source>
        <dbReference type="ARBA" id="ARBA00004496"/>
    </source>
</evidence>
<feature type="domain" description="CSD" evidence="4">
    <location>
        <begin position="1"/>
        <end position="66"/>
    </location>
</feature>
<protein>
    <submittedName>
        <fullName evidence="5">Cold-shock protein</fullName>
    </submittedName>
</protein>
<dbReference type="PANTHER" id="PTHR11544">
    <property type="entry name" value="COLD SHOCK DOMAIN CONTAINING PROTEINS"/>
    <property type="match status" value="1"/>
</dbReference>
<dbReference type="InterPro" id="IPR019844">
    <property type="entry name" value="CSD_CS"/>
</dbReference>
<sequence length="67" mass="7192">MPTGTVKFFNDDKGFGFITPDNGGQDVFVHVSALQRGGSLREGDKVSFEIGQDRKTGKSKAENVSVS</sequence>
<dbReference type="SMART" id="SM00357">
    <property type="entry name" value="CSP"/>
    <property type="match status" value="1"/>
</dbReference>
<dbReference type="GO" id="GO:0005829">
    <property type="term" value="C:cytosol"/>
    <property type="evidence" value="ECO:0007669"/>
    <property type="project" value="UniProtKB-ARBA"/>
</dbReference>
<dbReference type="EMBL" id="CP035002">
    <property type="protein sequence ID" value="QAS83183.1"/>
    <property type="molecule type" value="Genomic_DNA"/>
</dbReference>
<dbReference type="PIRSF" id="PIRSF002599">
    <property type="entry name" value="Cold_shock_A"/>
    <property type="match status" value="1"/>
</dbReference>
<dbReference type="InterPro" id="IPR012340">
    <property type="entry name" value="NA-bd_OB-fold"/>
</dbReference>
<gene>
    <name evidence="5" type="ORF">CO657_36050</name>
</gene>
<dbReference type="Proteomes" id="UP000220927">
    <property type="component" value="Plasmid pRapFH23d"/>
</dbReference>
<evidence type="ECO:0000259" key="4">
    <source>
        <dbReference type="PROSITE" id="PS51857"/>
    </source>
</evidence>
<dbReference type="CDD" id="cd04458">
    <property type="entry name" value="CSP_CDS"/>
    <property type="match status" value="1"/>
</dbReference>
<dbReference type="PROSITE" id="PS00352">
    <property type="entry name" value="CSD_1"/>
    <property type="match status" value="1"/>
</dbReference>
<dbReference type="InterPro" id="IPR011129">
    <property type="entry name" value="CSD"/>
</dbReference>
<name>A0AAE5WV59_9HYPH</name>
<proteinExistence type="predicted"/>
<dbReference type="RefSeq" id="WP_054185601.1">
    <property type="nucleotide sequence ID" value="NZ_CP035002.1"/>
</dbReference>
<organism evidence="5 6">
    <name type="scientific">Rhizobium acidisoli</name>
    <dbReference type="NCBI Taxonomy" id="1538158"/>
    <lineage>
        <taxon>Bacteria</taxon>
        <taxon>Pseudomonadati</taxon>
        <taxon>Pseudomonadota</taxon>
        <taxon>Alphaproteobacteria</taxon>
        <taxon>Hyphomicrobiales</taxon>
        <taxon>Rhizobiaceae</taxon>
        <taxon>Rhizobium/Agrobacterium group</taxon>
        <taxon>Rhizobium</taxon>
    </lineage>
</organism>
<evidence type="ECO:0000256" key="2">
    <source>
        <dbReference type="ARBA" id="ARBA00022490"/>
    </source>
</evidence>
<dbReference type="InterPro" id="IPR002059">
    <property type="entry name" value="CSP_DNA-bd"/>
</dbReference>
<evidence type="ECO:0000313" key="5">
    <source>
        <dbReference type="EMBL" id="QAS83183.1"/>
    </source>
</evidence>
<evidence type="ECO:0000256" key="3">
    <source>
        <dbReference type="RuleBase" id="RU000408"/>
    </source>
</evidence>
<dbReference type="GO" id="GO:0003676">
    <property type="term" value="F:nucleic acid binding"/>
    <property type="evidence" value="ECO:0007669"/>
    <property type="project" value="InterPro"/>
</dbReference>
<comment type="subcellular location">
    <subcellularLocation>
        <location evidence="1 3">Cytoplasm</location>
    </subcellularLocation>
</comment>